<organism evidence="1 2">
    <name type="scientific">Actinobacillus porcitonsillarum</name>
    <dbReference type="NCBI Taxonomy" id="189834"/>
    <lineage>
        <taxon>Bacteria</taxon>
        <taxon>Pseudomonadati</taxon>
        <taxon>Pseudomonadota</taxon>
        <taxon>Gammaproteobacteria</taxon>
        <taxon>Pasteurellales</taxon>
        <taxon>Pasteurellaceae</taxon>
        <taxon>Actinobacillus</taxon>
    </lineage>
</organism>
<evidence type="ECO:0000313" key="1">
    <source>
        <dbReference type="EMBL" id="AWI51383.1"/>
    </source>
</evidence>
<dbReference type="Gene3D" id="3.40.470.10">
    <property type="entry name" value="Uracil-DNA glycosylase-like domain"/>
    <property type="match status" value="1"/>
</dbReference>
<accession>A0A2U8FKC2</accession>
<keyword evidence="2" id="KW-1185">Reference proteome</keyword>
<dbReference type="InterPro" id="IPR036895">
    <property type="entry name" value="Uracil-DNA_glycosylase-like_sf"/>
</dbReference>
<evidence type="ECO:0000313" key="2">
    <source>
        <dbReference type="Proteomes" id="UP000244920"/>
    </source>
</evidence>
<dbReference type="SUPFAM" id="SSF52141">
    <property type="entry name" value="Uracil-DNA glycosylase-like"/>
    <property type="match status" value="1"/>
</dbReference>
<dbReference type="AlphaFoldDB" id="A0A2U8FKC2"/>
<proteinExistence type="predicted"/>
<dbReference type="EMBL" id="CP029206">
    <property type="protein sequence ID" value="AWI51383.1"/>
    <property type="molecule type" value="Genomic_DNA"/>
</dbReference>
<dbReference type="Proteomes" id="UP000244920">
    <property type="component" value="Chromosome"/>
</dbReference>
<dbReference type="KEGG" id="apor:DDU33_07740"/>
<name>A0A2U8FKC2_9PAST</name>
<protein>
    <submittedName>
        <fullName evidence="1">DNA glycosylase</fullName>
    </submittedName>
</protein>
<dbReference type="CDD" id="cd10032">
    <property type="entry name" value="UDG-F6_HDG"/>
    <property type="match status" value="1"/>
</dbReference>
<dbReference type="RefSeq" id="WP_108924223.1">
    <property type="nucleotide sequence ID" value="NZ_CP029206.1"/>
</dbReference>
<sequence length="202" mass="23169">MNQVIQPIEHHPFAPILPPNATVAMVGTFPPTNEKRCMQFHYPNFQNDMWRIMGQIFYGESDYFRVGEEKRFDPVRIEAFLHEKGIALCSSAKTAIRLKGNAADKDLKIVEPIDMDELLVKLPKLQWLFTTGGLATETLLGLLAEKVKAPKTNECVPYPYSADRSLYLYRLPSTSRAYPLKFEKKVEAYRQFFKHAGLIDEV</sequence>
<reference evidence="2" key="1">
    <citation type="submission" date="2018-05" db="EMBL/GenBank/DDBJ databases">
        <title>Complete genome sequence of Actinobacillus porcitonsillarum reference strain 9953L55 (CCUG 46996).</title>
        <authorList>
            <person name="Dona V."/>
            <person name="Perreten V."/>
        </authorList>
    </citation>
    <scope>NUCLEOTIDE SEQUENCE [LARGE SCALE GENOMIC DNA]</scope>
    <source>
        <strain evidence="2">9953L55</strain>
    </source>
</reference>
<gene>
    <name evidence="1" type="ORF">DDU33_07740</name>
</gene>